<dbReference type="InterPro" id="IPR013527">
    <property type="entry name" value="YicC-like_N"/>
</dbReference>
<dbReference type="AlphaFoldDB" id="A0A9D1I9D9"/>
<gene>
    <name evidence="8" type="ORF">IAB02_01580</name>
</gene>
<evidence type="ECO:0000256" key="4">
    <source>
        <dbReference type="ARBA" id="ARBA00022801"/>
    </source>
</evidence>
<name>A0A9D1I9D9_9FIRM</name>
<dbReference type="NCBIfam" id="TIGR00255">
    <property type="entry name" value="YicC/YloC family endoribonuclease"/>
    <property type="match status" value="1"/>
</dbReference>
<dbReference type="InterPro" id="IPR005229">
    <property type="entry name" value="YicC/YloC-like"/>
</dbReference>
<reference evidence="8" key="1">
    <citation type="submission" date="2020-10" db="EMBL/GenBank/DDBJ databases">
        <authorList>
            <person name="Gilroy R."/>
        </authorList>
    </citation>
    <scope>NUCLEOTIDE SEQUENCE</scope>
    <source>
        <strain evidence="8">ChiHcec3-11533</strain>
    </source>
</reference>
<protein>
    <submittedName>
        <fullName evidence="8">YicC family protein</fullName>
    </submittedName>
</protein>
<keyword evidence="4" id="KW-0378">Hydrolase</keyword>
<dbReference type="GO" id="GO:0016787">
    <property type="term" value="F:hydrolase activity"/>
    <property type="evidence" value="ECO:0007669"/>
    <property type="project" value="UniProtKB-KW"/>
</dbReference>
<evidence type="ECO:0000313" key="8">
    <source>
        <dbReference type="EMBL" id="HIU33230.1"/>
    </source>
</evidence>
<sequence length="320" mass="36359">MDIHLRRNAGNASGTFPLRASGAGGGAGEEASCINSMTGYGRALVQEDGRQITIEIKSVNHRFLDLNLRMPRSFLFLEDEMRKAVARRLARGHVDLFVTYKNLRPDARSVRVDQALLGAYMRSLGEVEGLEDDRTLLNMARLPEVLQIEENPEDEEALRALTTQALEQAIGDLLEMRRREGEAMRRDLQSRQIALGRIAAEIRALFPGTVERYMQRLRQSVQELLGQQMDEQRLFAEAAIMADRAAIDEELVRLDSHFQQLEKLLDAEEPVGRKLDFLVQELNREFNTISSKSQDMGITRLVLEAKSEIEKLREQVQNVE</sequence>
<keyword evidence="3" id="KW-0255">Endonuclease</keyword>
<proteinExistence type="inferred from homology"/>
<organism evidence="8 9">
    <name type="scientific">Candidatus Pullichristensenella excrementigallinarum</name>
    <dbReference type="NCBI Taxonomy" id="2840907"/>
    <lineage>
        <taxon>Bacteria</taxon>
        <taxon>Bacillati</taxon>
        <taxon>Bacillota</taxon>
        <taxon>Clostridia</taxon>
        <taxon>Candidatus Pullichristensenella</taxon>
    </lineage>
</organism>
<evidence type="ECO:0000259" key="7">
    <source>
        <dbReference type="Pfam" id="PF08340"/>
    </source>
</evidence>
<dbReference type="InterPro" id="IPR013551">
    <property type="entry name" value="YicC-like_C"/>
</dbReference>
<dbReference type="PANTHER" id="PTHR30636">
    <property type="entry name" value="UPF0701 PROTEIN YICC"/>
    <property type="match status" value="1"/>
</dbReference>
<dbReference type="GO" id="GO:0004521">
    <property type="term" value="F:RNA endonuclease activity"/>
    <property type="evidence" value="ECO:0007669"/>
    <property type="project" value="InterPro"/>
</dbReference>
<keyword evidence="2" id="KW-0540">Nuclease</keyword>
<reference evidence="8" key="2">
    <citation type="journal article" date="2021" name="PeerJ">
        <title>Extensive microbial diversity within the chicken gut microbiome revealed by metagenomics and culture.</title>
        <authorList>
            <person name="Gilroy R."/>
            <person name="Ravi A."/>
            <person name="Getino M."/>
            <person name="Pursley I."/>
            <person name="Horton D.L."/>
            <person name="Alikhan N.F."/>
            <person name="Baker D."/>
            <person name="Gharbi K."/>
            <person name="Hall N."/>
            <person name="Watson M."/>
            <person name="Adriaenssens E.M."/>
            <person name="Foster-Nyarko E."/>
            <person name="Jarju S."/>
            <person name="Secka A."/>
            <person name="Antonio M."/>
            <person name="Oren A."/>
            <person name="Chaudhuri R.R."/>
            <person name="La Ragione R."/>
            <person name="Hildebrand F."/>
            <person name="Pallen M.J."/>
        </authorList>
    </citation>
    <scope>NUCLEOTIDE SEQUENCE</scope>
    <source>
        <strain evidence="8">ChiHcec3-11533</strain>
    </source>
</reference>
<dbReference type="PANTHER" id="PTHR30636:SF3">
    <property type="entry name" value="UPF0701 PROTEIN YICC"/>
    <property type="match status" value="1"/>
</dbReference>
<evidence type="ECO:0000256" key="5">
    <source>
        <dbReference type="ARBA" id="ARBA00035648"/>
    </source>
</evidence>
<evidence type="ECO:0000256" key="3">
    <source>
        <dbReference type="ARBA" id="ARBA00022759"/>
    </source>
</evidence>
<evidence type="ECO:0000256" key="1">
    <source>
        <dbReference type="ARBA" id="ARBA00001968"/>
    </source>
</evidence>
<feature type="domain" description="Endoribonuclease YicC-like C-terminal" evidence="7">
    <location>
        <begin position="204"/>
        <end position="320"/>
    </location>
</feature>
<evidence type="ECO:0000259" key="6">
    <source>
        <dbReference type="Pfam" id="PF03755"/>
    </source>
</evidence>
<dbReference type="Proteomes" id="UP000824072">
    <property type="component" value="Unassembled WGS sequence"/>
</dbReference>
<accession>A0A9D1I9D9</accession>
<feature type="domain" description="Endoribonuclease YicC-like N-terminal" evidence="6">
    <location>
        <begin position="34"/>
        <end position="185"/>
    </location>
</feature>
<comment type="caution">
    <text evidence="8">The sequence shown here is derived from an EMBL/GenBank/DDBJ whole genome shotgun (WGS) entry which is preliminary data.</text>
</comment>
<evidence type="ECO:0000256" key="2">
    <source>
        <dbReference type="ARBA" id="ARBA00022722"/>
    </source>
</evidence>
<dbReference type="EMBL" id="DVMU01000037">
    <property type="protein sequence ID" value="HIU33230.1"/>
    <property type="molecule type" value="Genomic_DNA"/>
</dbReference>
<comment type="cofactor">
    <cofactor evidence="1">
        <name>a divalent metal cation</name>
        <dbReference type="ChEBI" id="CHEBI:60240"/>
    </cofactor>
</comment>
<dbReference type="Pfam" id="PF08340">
    <property type="entry name" value="YicC-like_C"/>
    <property type="match status" value="1"/>
</dbReference>
<dbReference type="Pfam" id="PF03755">
    <property type="entry name" value="YicC-like_N"/>
    <property type="match status" value="1"/>
</dbReference>
<evidence type="ECO:0000313" key="9">
    <source>
        <dbReference type="Proteomes" id="UP000824072"/>
    </source>
</evidence>
<comment type="similarity">
    <text evidence="5">Belongs to the YicC/YloC family.</text>
</comment>